<dbReference type="InterPro" id="IPR000412">
    <property type="entry name" value="ABC_2_transport"/>
</dbReference>
<evidence type="ECO:0000313" key="8">
    <source>
        <dbReference type="Proteomes" id="UP000683246"/>
    </source>
</evidence>
<evidence type="ECO:0000256" key="3">
    <source>
        <dbReference type="ARBA" id="ARBA00022989"/>
    </source>
</evidence>
<evidence type="ECO:0000259" key="6">
    <source>
        <dbReference type="PROSITE" id="PS51012"/>
    </source>
</evidence>
<feature type="domain" description="ABC transmembrane type-2" evidence="6">
    <location>
        <begin position="28"/>
        <end position="256"/>
    </location>
</feature>
<comment type="subcellular location">
    <subcellularLocation>
        <location evidence="5">Cell membrane</location>
        <topology evidence="5">Multi-pass membrane protein</topology>
    </subcellularLocation>
    <subcellularLocation>
        <location evidence="1">Membrane</location>
        <topology evidence="1">Multi-pass membrane protein</topology>
    </subcellularLocation>
</comment>
<feature type="transmembrane region" description="Helical" evidence="5">
    <location>
        <begin position="64"/>
        <end position="86"/>
    </location>
</feature>
<dbReference type="InterPro" id="IPR051784">
    <property type="entry name" value="Nod_factor_ABC_transporter"/>
</dbReference>
<evidence type="ECO:0000256" key="1">
    <source>
        <dbReference type="ARBA" id="ARBA00004141"/>
    </source>
</evidence>
<proteinExistence type="inferred from homology"/>
<dbReference type="KEGG" id="vpy:HZI73_13815"/>
<feature type="transmembrane region" description="Helical" evidence="5">
    <location>
        <begin position="29"/>
        <end position="52"/>
    </location>
</feature>
<feature type="transmembrane region" description="Helical" evidence="5">
    <location>
        <begin position="141"/>
        <end position="168"/>
    </location>
</feature>
<dbReference type="EMBL" id="CP058649">
    <property type="protein sequence ID" value="QUI23297.1"/>
    <property type="molecule type" value="Genomic_DNA"/>
</dbReference>
<keyword evidence="3 5" id="KW-1133">Transmembrane helix</keyword>
<evidence type="ECO:0000256" key="4">
    <source>
        <dbReference type="ARBA" id="ARBA00023136"/>
    </source>
</evidence>
<comment type="similarity">
    <text evidence="5">Belongs to the ABC-2 integral membrane protein family.</text>
</comment>
<feature type="transmembrane region" description="Helical" evidence="5">
    <location>
        <begin position="231"/>
        <end position="253"/>
    </location>
</feature>
<organism evidence="7 8">
    <name type="scientific">Vallitalea pronyensis</name>
    <dbReference type="NCBI Taxonomy" id="1348613"/>
    <lineage>
        <taxon>Bacteria</taxon>
        <taxon>Bacillati</taxon>
        <taxon>Bacillota</taxon>
        <taxon>Clostridia</taxon>
        <taxon>Lachnospirales</taxon>
        <taxon>Vallitaleaceae</taxon>
        <taxon>Vallitalea</taxon>
    </lineage>
</organism>
<keyword evidence="5" id="KW-1003">Cell membrane</keyword>
<keyword evidence="2 5" id="KW-0812">Transmembrane</keyword>
<protein>
    <recommendedName>
        <fullName evidence="5">Transport permease protein</fullName>
    </recommendedName>
</protein>
<dbReference type="InterPro" id="IPR047817">
    <property type="entry name" value="ABC2_TM_bact-type"/>
</dbReference>
<dbReference type="GO" id="GO:0043190">
    <property type="term" value="C:ATP-binding cassette (ABC) transporter complex"/>
    <property type="evidence" value="ECO:0007669"/>
    <property type="project" value="InterPro"/>
</dbReference>
<keyword evidence="5" id="KW-0813">Transport</keyword>
<reference evidence="7" key="1">
    <citation type="submission" date="2020-07" db="EMBL/GenBank/DDBJ databases">
        <title>Vallitalea pronyensis genome.</title>
        <authorList>
            <person name="Postec A."/>
        </authorList>
    </citation>
    <scope>NUCLEOTIDE SEQUENCE</scope>
    <source>
        <strain evidence="7">FatNI3</strain>
    </source>
</reference>
<evidence type="ECO:0000256" key="2">
    <source>
        <dbReference type="ARBA" id="ARBA00022692"/>
    </source>
</evidence>
<evidence type="ECO:0000256" key="5">
    <source>
        <dbReference type="RuleBase" id="RU361157"/>
    </source>
</evidence>
<dbReference type="GO" id="GO:0140359">
    <property type="term" value="F:ABC-type transporter activity"/>
    <property type="evidence" value="ECO:0007669"/>
    <property type="project" value="InterPro"/>
</dbReference>
<keyword evidence="4 5" id="KW-0472">Membrane</keyword>
<feature type="transmembrane region" description="Helical" evidence="5">
    <location>
        <begin position="107"/>
        <end position="135"/>
    </location>
</feature>
<dbReference type="RefSeq" id="WP_212693977.1">
    <property type="nucleotide sequence ID" value="NZ_CP058649.1"/>
</dbReference>
<accession>A0A8J8MK40</accession>
<gene>
    <name evidence="7" type="ORF">HZI73_13815</name>
</gene>
<name>A0A8J8MK40_9FIRM</name>
<keyword evidence="8" id="KW-1185">Reference proteome</keyword>
<sequence>MQSVIKRNLKQIQVMVKRDLLHLIRNSEALMMIIFLPIMVTAVFVYIFGGALGPGGDRIEYLRYVLPGILVMQPAVVAYMTGVSVNNDMSKGIIDRFRTMDISQSSVLSGHIIASLVRNLMGAIIVILFAYAIGFRTDISILHWFATAAMTMLYILMISMISMMIGLLGSNVESVGGMMMFVQFMPYVSSALIPTETMPKVLRYFADHQPITHVINTIRGLMLGTEIGSDLISAIIWCIGIILICFIISKYTYEHKTSKPVSS</sequence>
<dbReference type="PANTHER" id="PTHR43229">
    <property type="entry name" value="NODULATION PROTEIN J"/>
    <property type="match status" value="1"/>
</dbReference>
<dbReference type="PIRSF" id="PIRSF006648">
    <property type="entry name" value="DrrB"/>
    <property type="match status" value="1"/>
</dbReference>
<dbReference type="Proteomes" id="UP000683246">
    <property type="component" value="Chromosome"/>
</dbReference>
<dbReference type="Pfam" id="PF01061">
    <property type="entry name" value="ABC2_membrane"/>
    <property type="match status" value="1"/>
</dbReference>
<evidence type="ECO:0000313" key="7">
    <source>
        <dbReference type="EMBL" id="QUI23297.1"/>
    </source>
</evidence>
<dbReference type="PROSITE" id="PS51012">
    <property type="entry name" value="ABC_TM2"/>
    <property type="match status" value="1"/>
</dbReference>
<feature type="transmembrane region" description="Helical" evidence="5">
    <location>
        <begin position="175"/>
        <end position="193"/>
    </location>
</feature>
<dbReference type="InterPro" id="IPR013525">
    <property type="entry name" value="ABC2_TM"/>
</dbReference>
<dbReference type="AlphaFoldDB" id="A0A8J8MK40"/>
<dbReference type="PANTHER" id="PTHR43229:SF2">
    <property type="entry name" value="NODULATION PROTEIN J"/>
    <property type="match status" value="1"/>
</dbReference>